<keyword evidence="1" id="KW-0479">Metal-binding</keyword>
<name>A0A382F0I0_9ZZZZ</name>
<dbReference type="EMBL" id="UINC01047209">
    <property type="protein sequence ID" value="SVB56185.1"/>
    <property type="molecule type" value="Genomic_DNA"/>
</dbReference>
<dbReference type="InterPro" id="IPR029068">
    <property type="entry name" value="Glyas_Bleomycin-R_OHBP_Dase"/>
</dbReference>
<evidence type="ECO:0000313" key="3">
    <source>
        <dbReference type="EMBL" id="SVB56185.1"/>
    </source>
</evidence>
<sequence length="126" mass="14334">MLAAVKQLNYTIILCNDMELMKAFYRDLFPFPIRGDGETGLGFETGATQFSLRKRTRHYDGQGTRNDLPGVQIAFLVEPDEVQECYDILVAKGVRIMEAVTDQPRGHRTIYFADPEGNQLEIYAEI</sequence>
<dbReference type="PROSITE" id="PS51819">
    <property type="entry name" value="VOC"/>
    <property type="match status" value="1"/>
</dbReference>
<accession>A0A382F0I0</accession>
<dbReference type="AlphaFoldDB" id="A0A382F0I0"/>
<dbReference type="SUPFAM" id="SSF54593">
    <property type="entry name" value="Glyoxalase/Bleomycin resistance protein/Dihydroxybiphenyl dioxygenase"/>
    <property type="match status" value="1"/>
</dbReference>
<evidence type="ECO:0000259" key="2">
    <source>
        <dbReference type="PROSITE" id="PS51819"/>
    </source>
</evidence>
<dbReference type="InterPro" id="IPR004360">
    <property type="entry name" value="Glyas_Fos-R_dOase_dom"/>
</dbReference>
<proteinExistence type="predicted"/>
<dbReference type="Gene3D" id="3.10.180.10">
    <property type="entry name" value="2,3-Dihydroxybiphenyl 1,2-Dioxygenase, domain 1"/>
    <property type="match status" value="1"/>
</dbReference>
<protein>
    <recommendedName>
        <fullName evidence="2">VOC domain-containing protein</fullName>
    </recommendedName>
</protein>
<dbReference type="Pfam" id="PF00903">
    <property type="entry name" value="Glyoxalase"/>
    <property type="match status" value="1"/>
</dbReference>
<gene>
    <name evidence="3" type="ORF">METZ01_LOCUS209039</name>
</gene>
<dbReference type="InterPro" id="IPR051332">
    <property type="entry name" value="Fosfomycin_Res_Enzymes"/>
</dbReference>
<evidence type="ECO:0000256" key="1">
    <source>
        <dbReference type="ARBA" id="ARBA00022723"/>
    </source>
</evidence>
<reference evidence="3" key="1">
    <citation type="submission" date="2018-05" db="EMBL/GenBank/DDBJ databases">
        <authorList>
            <person name="Lanie J.A."/>
            <person name="Ng W.-L."/>
            <person name="Kazmierczak K.M."/>
            <person name="Andrzejewski T.M."/>
            <person name="Davidsen T.M."/>
            <person name="Wayne K.J."/>
            <person name="Tettelin H."/>
            <person name="Glass J.I."/>
            <person name="Rusch D."/>
            <person name="Podicherti R."/>
            <person name="Tsui H.-C.T."/>
            <person name="Winkler M.E."/>
        </authorList>
    </citation>
    <scope>NUCLEOTIDE SEQUENCE</scope>
</reference>
<dbReference type="PANTHER" id="PTHR36113:SF6">
    <property type="entry name" value="FOSFOMYCIN RESISTANCE PROTEIN FOSX"/>
    <property type="match status" value="1"/>
</dbReference>
<organism evidence="3">
    <name type="scientific">marine metagenome</name>
    <dbReference type="NCBI Taxonomy" id="408172"/>
    <lineage>
        <taxon>unclassified sequences</taxon>
        <taxon>metagenomes</taxon>
        <taxon>ecological metagenomes</taxon>
    </lineage>
</organism>
<dbReference type="InterPro" id="IPR037523">
    <property type="entry name" value="VOC_core"/>
</dbReference>
<dbReference type="GO" id="GO:0046872">
    <property type="term" value="F:metal ion binding"/>
    <property type="evidence" value="ECO:0007669"/>
    <property type="project" value="UniProtKB-KW"/>
</dbReference>
<feature type="domain" description="VOC" evidence="2">
    <location>
        <begin position="7"/>
        <end position="125"/>
    </location>
</feature>
<dbReference type="PANTHER" id="PTHR36113">
    <property type="entry name" value="LYASE, PUTATIVE-RELATED-RELATED"/>
    <property type="match status" value="1"/>
</dbReference>